<dbReference type="KEGG" id="maur:BOH66_09575"/>
<dbReference type="OrthoDB" id="9801445at2"/>
<dbReference type="Pfam" id="PF02633">
    <property type="entry name" value="Creatininase"/>
    <property type="match status" value="1"/>
</dbReference>
<proteinExistence type="inferred from homology"/>
<organism evidence="6 7">
    <name type="scientific">Microbacterium aurum</name>
    <dbReference type="NCBI Taxonomy" id="36805"/>
    <lineage>
        <taxon>Bacteria</taxon>
        <taxon>Bacillati</taxon>
        <taxon>Actinomycetota</taxon>
        <taxon>Actinomycetes</taxon>
        <taxon>Micrococcales</taxon>
        <taxon>Microbacteriaceae</taxon>
        <taxon>Microbacterium</taxon>
    </lineage>
</organism>
<keyword evidence="3 6" id="KW-0378">Hydrolase</keyword>
<dbReference type="GO" id="GO:0009231">
    <property type="term" value="P:riboflavin biosynthetic process"/>
    <property type="evidence" value="ECO:0007669"/>
    <property type="project" value="TreeGrafter"/>
</dbReference>
<gene>
    <name evidence="6" type="ORF">BOH66_09575</name>
</gene>
<dbReference type="SUPFAM" id="SSF102215">
    <property type="entry name" value="Creatininase"/>
    <property type="match status" value="1"/>
</dbReference>
<dbReference type="STRING" id="36805.BOH66_09575"/>
<dbReference type="Proteomes" id="UP000187185">
    <property type="component" value="Chromosome"/>
</dbReference>
<sequence>MSAPASRRWADQPGPALASALTEASILVVPVGAVEHHGPHLPLGTDLVMAQEISARIVDAAVAAGHDVWLLPALGVTKSDEHAWAPGTLWISADTFARVLADLGRSIAATPARTVLFYNGHGGNIAPLTVALRELRRRFGLRTFLDGVQVPPGATERGFGIHGGQGETSLLLHLRPELVDEAAFTRAVPDAIAEFARIGFAGRPVQFGWCSDDFGTGGVIGDPTAATAAEGAALAAQLVADGVATIEEIARWPLGARHV</sequence>
<name>A0A1P8U8L4_9MICO</name>
<dbReference type="InterPro" id="IPR003785">
    <property type="entry name" value="Creatininase/forma_Hydrolase"/>
</dbReference>
<keyword evidence="2" id="KW-0479">Metal-binding</keyword>
<dbReference type="RefSeq" id="WP_076690772.1">
    <property type="nucleotide sequence ID" value="NZ_CP018762.1"/>
</dbReference>
<dbReference type="Gene3D" id="3.40.50.10310">
    <property type="entry name" value="Creatininase"/>
    <property type="match status" value="1"/>
</dbReference>
<evidence type="ECO:0000256" key="5">
    <source>
        <dbReference type="ARBA" id="ARBA00024029"/>
    </source>
</evidence>
<keyword evidence="7" id="KW-1185">Reference proteome</keyword>
<keyword evidence="4" id="KW-0862">Zinc</keyword>
<evidence type="ECO:0000256" key="4">
    <source>
        <dbReference type="ARBA" id="ARBA00022833"/>
    </source>
</evidence>
<accession>A0A1P8U8L4</accession>
<dbReference type="PANTHER" id="PTHR35005">
    <property type="entry name" value="3-DEHYDRO-SCYLLO-INOSOSE HYDROLASE"/>
    <property type="match status" value="1"/>
</dbReference>
<evidence type="ECO:0000256" key="1">
    <source>
        <dbReference type="ARBA" id="ARBA00001947"/>
    </source>
</evidence>
<protein>
    <submittedName>
        <fullName evidence="6">Creatinine amidohydrolase</fullName>
    </submittedName>
</protein>
<evidence type="ECO:0000256" key="2">
    <source>
        <dbReference type="ARBA" id="ARBA00022723"/>
    </source>
</evidence>
<dbReference type="GO" id="GO:0016811">
    <property type="term" value="F:hydrolase activity, acting on carbon-nitrogen (but not peptide) bonds, in linear amides"/>
    <property type="evidence" value="ECO:0007669"/>
    <property type="project" value="TreeGrafter"/>
</dbReference>
<reference evidence="6 7" key="1">
    <citation type="submission" date="2016-12" db="EMBL/GenBank/DDBJ databases">
        <title>Complete genome sequence of Microbacterium aurum KACC 15219.</title>
        <authorList>
            <person name="Jung Y."/>
            <person name="Shin J.-H."/>
            <person name="Lee Y.-J."/>
            <person name="Yi H."/>
            <person name="Bahn Y.-S."/>
            <person name="Kim J.F."/>
            <person name="Lee D.-W."/>
        </authorList>
    </citation>
    <scope>NUCLEOTIDE SEQUENCE [LARGE SCALE GENOMIC DNA]</scope>
    <source>
        <strain evidence="6 7">KACC 15219</strain>
    </source>
</reference>
<dbReference type="GO" id="GO:0046872">
    <property type="term" value="F:metal ion binding"/>
    <property type="evidence" value="ECO:0007669"/>
    <property type="project" value="UniProtKB-KW"/>
</dbReference>
<comment type="similarity">
    <text evidence="5">Belongs to the creatininase superfamily.</text>
</comment>
<comment type="cofactor">
    <cofactor evidence="1">
        <name>Zn(2+)</name>
        <dbReference type="ChEBI" id="CHEBI:29105"/>
    </cofactor>
</comment>
<evidence type="ECO:0000256" key="3">
    <source>
        <dbReference type="ARBA" id="ARBA00022801"/>
    </source>
</evidence>
<dbReference type="AlphaFoldDB" id="A0A1P8U8L4"/>
<dbReference type="InterPro" id="IPR024087">
    <property type="entry name" value="Creatininase-like_sf"/>
</dbReference>
<dbReference type="EMBL" id="CP018762">
    <property type="protein sequence ID" value="APZ34459.1"/>
    <property type="molecule type" value="Genomic_DNA"/>
</dbReference>
<dbReference type="PANTHER" id="PTHR35005:SF1">
    <property type="entry name" value="2-AMINO-5-FORMYLAMINO-6-RIBOSYLAMINOPYRIMIDIN-4(3H)-ONE 5'-MONOPHOSPHATE DEFORMYLASE"/>
    <property type="match status" value="1"/>
</dbReference>
<evidence type="ECO:0000313" key="7">
    <source>
        <dbReference type="Proteomes" id="UP000187185"/>
    </source>
</evidence>
<evidence type="ECO:0000313" key="6">
    <source>
        <dbReference type="EMBL" id="APZ34459.1"/>
    </source>
</evidence>